<dbReference type="AlphaFoldDB" id="A0A0E9TK13"/>
<reference evidence="1" key="1">
    <citation type="submission" date="2014-11" db="EMBL/GenBank/DDBJ databases">
        <authorList>
            <person name="Amaro Gonzalez C."/>
        </authorList>
    </citation>
    <scope>NUCLEOTIDE SEQUENCE</scope>
</reference>
<sequence>MNTLPFIWLAETDIHSDHLQISQFTQPQIYHVMLIEAIQA</sequence>
<accession>A0A0E9TK13</accession>
<protein>
    <submittedName>
        <fullName evidence="1">Uncharacterized protein</fullName>
    </submittedName>
</protein>
<organism evidence="1">
    <name type="scientific">Anguilla anguilla</name>
    <name type="common">European freshwater eel</name>
    <name type="synonym">Muraena anguilla</name>
    <dbReference type="NCBI Taxonomy" id="7936"/>
    <lineage>
        <taxon>Eukaryota</taxon>
        <taxon>Metazoa</taxon>
        <taxon>Chordata</taxon>
        <taxon>Craniata</taxon>
        <taxon>Vertebrata</taxon>
        <taxon>Euteleostomi</taxon>
        <taxon>Actinopterygii</taxon>
        <taxon>Neopterygii</taxon>
        <taxon>Teleostei</taxon>
        <taxon>Anguilliformes</taxon>
        <taxon>Anguillidae</taxon>
        <taxon>Anguilla</taxon>
    </lineage>
</organism>
<proteinExistence type="predicted"/>
<reference evidence="1" key="2">
    <citation type="journal article" date="2015" name="Fish Shellfish Immunol.">
        <title>Early steps in the European eel (Anguilla anguilla)-Vibrio vulnificus interaction in the gills: Role of the RtxA13 toxin.</title>
        <authorList>
            <person name="Callol A."/>
            <person name="Pajuelo D."/>
            <person name="Ebbesson L."/>
            <person name="Teles M."/>
            <person name="MacKenzie S."/>
            <person name="Amaro C."/>
        </authorList>
    </citation>
    <scope>NUCLEOTIDE SEQUENCE</scope>
</reference>
<dbReference type="EMBL" id="GBXM01054563">
    <property type="protein sequence ID" value="JAH54014.1"/>
    <property type="molecule type" value="Transcribed_RNA"/>
</dbReference>
<evidence type="ECO:0000313" key="1">
    <source>
        <dbReference type="EMBL" id="JAH54014.1"/>
    </source>
</evidence>
<name>A0A0E9TK13_ANGAN</name>